<dbReference type="AlphaFoldDB" id="A0A542EFS4"/>
<evidence type="ECO:0000256" key="14">
    <source>
        <dbReference type="HAMAP-Rule" id="MF_00046"/>
    </source>
</evidence>
<evidence type="ECO:0000256" key="9">
    <source>
        <dbReference type="ARBA" id="ARBA00022960"/>
    </source>
</evidence>
<evidence type="ECO:0000256" key="13">
    <source>
        <dbReference type="ARBA" id="ARBA00047833"/>
    </source>
</evidence>
<keyword evidence="11 14" id="KW-0131">Cell cycle</keyword>
<feature type="domain" description="Mur ligase N-terminal catalytic" evidence="15">
    <location>
        <begin position="24"/>
        <end position="120"/>
    </location>
</feature>
<evidence type="ECO:0000256" key="3">
    <source>
        <dbReference type="ARBA" id="ARBA00012211"/>
    </source>
</evidence>
<evidence type="ECO:0000259" key="16">
    <source>
        <dbReference type="Pfam" id="PF02875"/>
    </source>
</evidence>
<evidence type="ECO:0000256" key="8">
    <source>
        <dbReference type="ARBA" id="ARBA00022840"/>
    </source>
</evidence>
<dbReference type="RefSeq" id="WP_141928065.1">
    <property type="nucleotide sequence ID" value="NZ_BAABCI010000034.1"/>
</dbReference>
<dbReference type="GO" id="GO:0009252">
    <property type="term" value="P:peptidoglycan biosynthetic process"/>
    <property type="evidence" value="ECO:0007669"/>
    <property type="project" value="UniProtKB-UniRule"/>
</dbReference>
<dbReference type="OrthoDB" id="9804126at2"/>
<evidence type="ECO:0000256" key="7">
    <source>
        <dbReference type="ARBA" id="ARBA00022741"/>
    </source>
</evidence>
<dbReference type="Pfam" id="PF08245">
    <property type="entry name" value="Mur_ligase_M"/>
    <property type="match status" value="1"/>
</dbReference>
<dbReference type="InterPro" id="IPR013221">
    <property type="entry name" value="Mur_ligase_cen"/>
</dbReference>
<keyword evidence="8 14" id="KW-0067">ATP-binding</keyword>
<evidence type="ECO:0000256" key="5">
    <source>
        <dbReference type="ARBA" id="ARBA00022598"/>
    </source>
</evidence>
<keyword evidence="19" id="KW-1185">Reference proteome</keyword>
<dbReference type="GO" id="GO:0008360">
    <property type="term" value="P:regulation of cell shape"/>
    <property type="evidence" value="ECO:0007669"/>
    <property type="project" value="UniProtKB-KW"/>
</dbReference>
<comment type="catalytic activity">
    <reaction evidence="13 14">
        <text>UDP-N-acetyl-alpha-D-muramate + L-alanine + ATP = UDP-N-acetyl-alpha-D-muramoyl-L-alanine + ADP + phosphate + H(+)</text>
        <dbReference type="Rhea" id="RHEA:23372"/>
        <dbReference type="ChEBI" id="CHEBI:15378"/>
        <dbReference type="ChEBI" id="CHEBI:30616"/>
        <dbReference type="ChEBI" id="CHEBI:43474"/>
        <dbReference type="ChEBI" id="CHEBI:57972"/>
        <dbReference type="ChEBI" id="CHEBI:70757"/>
        <dbReference type="ChEBI" id="CHEBI:83898"/>
        <dbReference type="ChEBI" id="CHEBI:456216"/>
        <dbReference type="EC" id="6.3.2.8"/>
    </reaction>
</comment>
<dbReference type="InterPro" id="IPR005758">
    <property type="entry name" value="UDP-N-AcMur_Ala_ligase_MurC"/>
</dbReference>
<keyword evidence="10 14" id="KW-0573">Peptidoglycan synthesis</keyword>
<dbReference type="InterPro" id="IPR036615">
    <property type="entry name" value="Mur_ligase_C_dom_sf"/>
</dbReference>
<dbReference type="PANTHER" id="PTHR43445">
    <property type="entry name" value="UDP-N-ACETYLMURAMATE--L-ALANINE LIGASE-RELATED"/>
    <property type="match status" value="1"/>
</dbReference>
<dbReference type="InterPro" id="IPR004101">
    <property type="entry name" value="Mur_ligase_C"/>
</dbReference>
<keyword evidence="4 14" id="KW-0963">Cytoplasm</keyword>
<name>A0A542EFS4_9MICO</name>
<dbReference type="Pfam" id="PF01225">
    <property type="entry name" value="Mur_ligase"/>
    <property type="match status" value="1"/>
</dbReference>
<evidence type="ECO:0000259" key="17">
    <source>
        <dbReference type="Pfam" id="PF08245"/>
    </source>
</evidence>
<dbReference type="Gene3D" id="3.40.50.720">
    <property type="entry name" value="NAD(P)-binding Rossmann-like Domain"/>
    <property type="match status" value="1"/>
</dbReference>
<feature type="binding site" evidence="14">
    <location>
        <begin position="131"/>
        <end position="137"/>
    </location>
    <ligand>
        <name>ATP</name>
        <dbReference type="ChEBI" id="CHEBI:30616"/>
    </ligand>
</feature>
<dbReference type="GO" id="GO:0008763">
    <property type="term" value="F:UDP-N-acetylmuramate-L-alanine ligase activity"/>
    <property type="evidence" value="ECO:0007669"/>
    <property type="project" value="UniProtKB-UniRule"/>
</dbReference>
<comment type="similarity">
    <text evidence="14">Belongs to the MurCDEF family.</text>
</comment>
<sequence>MSNGVNERFDFNAPLPALDEVHRVHFIAVGGSGMSGVARLMRARGLEVSGSDNAEVPVLDNLAAEGIGITIGYEAATAAALPDGTLVVVSSAIKEDNPELSEVRRRGLPVLHRSQGLALVLETRSALAVAGANGKTSTSGIATAALRDLGRDPSFAIGAEVLGVGANSGVGAGQEFVVEADESDGSFVVYHPRVAIITSVKDDHLDFYGTTERLVEAYRAFALTTDPDGLIVCCADDPGSADLARWARDHGRTVLTYGTQEGADVRIEKLAEQGWSAGCLLWDIAGNAHNLQLNVPGFHNLENAAGVVAALVYGFGVDSVDAVASVAAFRGTSRRCELKGEIGGIRVVDDYAHNQGKLAAAVRTGRHLRGDGRLIVVFQPHLYSRTRDQAIGMAEALDGADVVLLMNIYGAREQPVEGVTSDLIAQAMRRPCTRTHSAQETVDLVVTTARPGDLVLTVGAGDVTALGPQILERLAESTSSRT</sequence>
<keyword evidence="6 14" id="KW-0132">Cell division</keyword>
<evidence type="ECO:0000256" key="4">
    <source>
        <dbReference type="ARBA" id="ARBA00022490"/>
    </source>
</evidence>
<dbReference type="GO" id="GO:0051301">
    <property type="term" value="P:cell division"/>
    <property type="evidence" value="ECO:0007669"/>
    <property type="project" value="UniProtKB-KW"/>
</dbReference>
<evidence type="ECO:0000259" key="15">
    <source>
        <dbReference type="Pfam" id="PF01225"/>
    </source>
</evidence>
<comment type="pathway">
    <text evidence="2 14">Cell wall biogenesis; peptidoglycan biosynthesis.</text>
</comment>
<dbReference type="NCBIfam" id="TIGR01082">
    <property type="entry name" value="murC"/>
    <property type="match status" value="1"/>
</dbReference>
<keyword evidence="7 14" id="KW-0547">Nucleotide-binding</keyword>
<evidence type="ECO:0000256" key="2">
    <source>
        <dbReference type="ARBA" id="ARBA00004752"/>
    </source>
</evidence>
<dbReference type="Proteomes" id="UP000320806">
    <property type="component" value="Unassembled WGS sequence"/>
</dbReference>
<organism evidence="18 19">
    <name type="scientific">Yimella lutea</name>
    <dbReference type="NCBI Taxonomy" id="587872"/>
    <lineage>
        <taxon>Bacteria</taxon>
        <taxon>Bacillati</taxon>
        <taxon>Actinomycetota</taxon>
        <taxon>Actinomycetes</taxon>
        <taxon>Micrococcales</taxon>
        <taxon>Dermacoccaceae</taxon>
        <taxon>Yimella</taxon>
    </lineage>
</organism>
<protein>
    <recommendedName>
        <fullName evidence="3 14">UDP-N-acetylmuramate--L-alanine ligase</fullName>
        <ecNumber evidence="3 14">6.3.2.8</ecNumber>
    </recommendedName>
    <alternativeName>
        <fullName evidence="14">UDP-N-acetylmuramoyl-L-alanine synthetase</fullName>
    </alternativeName>
</protein>
<comment type="function">
    <text evidence="14">Cell wall formation.</text>
</comment>
<dbReference type="InterPro" id="IPR000713">
    <property type="entry name" value="Mur_ligase_N"/>
</dbReference>
<evidence type="ECO:0000256" key="10">
    <source>
        <dbReference type="ARBA" id="ARBA00022984"/>
    </source>
</evidence>
<comment type="caution">
    <text evidence="18">The sequence shown here is derived from an EMBL/GenBank/DDBJ whole genome shotgun (WGS) entry which is preliminary data.</text>
</comment>
<evidence type="ECO:0000256" key="11">
    <source>
        <dbReference type="ARBA" id="ARBA00023306"/>
    </source>
</evidence>
<evidence type="ECO:0000256" key="12">
    <source>
        <dbReference type="ARBA" id="ARBA00023316"/>
    </source>
</evidence>
<dbReference type="SUPFAM" id="SSF51984">
    <property type="entry name" value="MurCD N-terminal domain"/>
    <property type="match status" value="1"/>
</dbReference>
<dbReference type="GO" id="GO:0005524">
    <property type="term" value="F:ATP binding"/>
    <property type="evidence" value="ECO:0007669"/>
    <property type="project" value="UniProtKB-UniRule"/>
</dbReference>
<keyword evidence="9 14" id="KW-0133">Cell shape</keyword>
<gene>
    <name evidence="14" type="primary">murC</name>
    <name evidence="18" type="ORF">FB459_1630</name>
</gene>
<keyword evidence="12 14" id="KW-0961">Cell wall biogenesis/degradation</keyword>
<comment type="subcellular location">
    <subcellularLocation>
        <location evidence="1 14">Cytoplasm</location>
    </subcellularLocation>
</comment>
<proteinExistence type="inferred from homology"/>
<dbReference type="GO" id="GO:0071555">
    <property type="term" value="P:cell wall organization"/>
    <property type="evidence" value="ECO:0007669"/>
    <property type="project" value="UniProtKB-KW"/>
</dbReference>
<dbReference type="GO" id="GO:0005737">
    <property type="term" value="C:cytoplasm"/>
    <property type="evidence" value="ECO:0007669"/>
    <property type="project" value="UniProtKB-SubCell"/>
</dbReference>
<dbReference type="SUPFAM" id="SSF53244">
    <property type="entry name" value="MurD-like peptide ligases, peptide-binding domain"/>
    <property type="match status" value="1"/>
</dbReference>
<evidence type="ECO:0000256" key="6">
    <source>
        <dbReference type="ARBA" id="ARBA00022618"/>
    </source>
</evidence>
<dbReference type="HAMAP" id="MF_00046">
    <property type="entry name" value="MurC"/>
    <property type="match status" value="1"/>
</dbReference>
<reference evidence="18 19" key="1">
    <citation type="submission" date="2019-06" db="EMBL/GenBank/DDBJ databases">
        <title>Sequencing the genomes of 1000 actinobacteria strains.</title>
        <authorList>
            <person name="Klenk H.-P."/>
        </authorList>
    </citation>
    <scope>NUCLEOTIDE SEQUENCE [LARGE SCALE GENOMIC DNA]</scope>
    <source>
        <strain evidence="18 19">DSM 19828</strain>
    </source>
</reference>
<dbReference type="Pfam" id="PF02875">
    <property type="entry name" value="Mur_ligase_C"/>
    <property type="match status" value="1"/>
</dbReference>
<dbReference type="PANTHER" id="PTHR43445:SF3">
    <property type="entry name" value="UDP-N-ACETYLMURAMATE--L-ALANINE LIGASE"/>
    <property type="match status" value="1"/>
</dbReference>
<evidence type="ECO:0000313" key="18">
    <source>
        <dbReference type="EMBL" id="TQJ14183.1"/>
    </source>
</evidence>
<dbReference type="EMBL" id="VFMO01000001">
    <property type="protein sequence ID" value="TQJ14183.1"/>
    <property type="molecule type" value="Genomic_DNA"/>
</dbReference>
<accession>A0A542EFS4</accession>
<dbReference type="Gene3D" id="3.40.1190.10">
    <property type="entry name" value="Mur-like, catalytic domain"/>
    <property type="match status" value="1"/>
</dbReference>
<dbReference type="InterPro" id="IPR050061">
    <property type="entry name" value="MurCDEF_pg_biosynth"/>
</dbReference>
<feature type="domain" description="Mur ligase central" evidence="17">
    <location>
        <begin position="129"/>
        <end position="310"/>
    </location>
</feature>
<feature type="domain" description="Mur ligase C-terminal" evidence="16">
    <location>
        <begin position="334"/>
        <end position="461"/>
    </location>
</feature>
<evidence type="ECO:0000256" key="1">
    <source>
        <dbReference type="ARBA" id="ARBA00004496"/>
    </source>
</evidence>
<dbReference type="EC" id="6.3.2.8" evidence="3 14"/>
<evidence type="ECO:0000313" key="19">
    <source>
        <dbReference type="Proteomes" id="UP000320806"/>
    </source>
</evidence>
<dbReference type="UniPathway" id="UPA00219"/>
<dbReference type="Gene3D" id="3.90.190.20">
    <property type="entry name" value="Mur ligase, C-terminal domain"/>
    <property type="match status" value="1"/>
</dbReference>
<dbReference type="SUPFAM" id="SSF53623">
    <property type="entry name" value="MurD-like peptide ligases, catalytic domain"/>
    <property type="match status" value="1"/>
</dbReference>
<dbReference type="InterPro" id="IPR036565">
    <property type="entry name" value="Mur-like_cat_sf"/>
</dbReference>
<keyword evidence="5 14" id="KW-0436">Ligase</keyword>